<name>A0A1T2XG16_9BACL</name>
<dbReference type="GO" id="GO:0016747">
    <property type="term" value="F:acyltransferase activity, transferring groups other than amino-acyl groups"/>
    <property type="evidence" value="ECO:0007669"/>
    <property type="project" value="InterPro"/>
</dbReference>
<sequence>MQLQNMTVKPVDKENWFACTQLRISEENGKRFIVPIVYSIAESKVETHLRPLAILLDQEVIGFSMYCKDPDDGRYWIYVFMIDAEVQGKGYGKAGLQRVVEYMKDTEDLREIIIGHQPDNERAGYLYESVGFKLTGEQIHGEIIRLYTC</sequence>
<evidence type="ECO:0000313" key="3">
    <source>
        <dbReference type="Proteomes" id="UP000190188"/>
    </source>
</evidence>
<gene>
    <name evidence="2" type="ORF">BVG16_12180</name>
</gene>
<evidence type="ECO:0000259" key="1">
    <source>
        <dbReference type="PROSITE" id="PS51186"/>
    </source>
</evidence>
<evidence type="ECO:0000313" key="2">
    <source>
        <dbReference type="EMBL" id="OPA78616.1"/>
    </source>
</evidence>
<dbReference type="OrthoDB" id="9127144at2"/>
<proteinExistence type="predicted"/>
<reference evidence="2 3" key="1">
    <citation type="submission" date="2017-01" db="EMBL/GenBank/DDBJ databases">
        <title>Genome analysis of Paenibacillus selenitrireducens ES3-24.</title>
        <authorList>
            <person name="Xu D."/>
            <person name="Yao R."/>
            <person name="Zheng S."/>
        </authorList>
    </citation>
    <scope>NUCLEOTIDE SEQUENCE [LARGE SCALE GENOMIC DNA]</scope>
    <source>
        <strain evidence="2 3">ES3-24</strain>
    </source>
</reference>
<dbReference type="PROSITE" id="PS51186">
    <property type="entry name" value="GNAT"/>
    <property type="match status" value="1"/>
</dbReference>
<dbReference type="InterPro" id="IPR000182">
    <property type="entry name" value="GNAT_dom"/>
</dbReference>
<accession>A0A1T2XG16</accession>
<dbReference type="SUPFAM" id="SSF55729">
    <property type="entry name" value="Acyl-CoA N-acyltransferases (Nat)"/>
    <property type="match status" value="1"/>
</dbReference>
<dbReference type="InterPro" id="IPR050276">
    <property type="entry name" value="MshD_Acetyltransferase"/>
</dbReference>
<organism evidence="2 3">
    <name type="scientific">Paenibacillus selenitireducens</name>
    <dbReference type="NCBI Taxonomy" id="1324314"/>
    <lineage>
        <taxon>Bacteria</taxon>
        <taxon>Bacillati</taxon>
        <taxon>Bacillota</taxon>
        <taxon>Bacilli</taxon>
        <taxon>Bacillales</taxon>
        <taxon>Paenibacillaceae</taxon>
        <taxon>Paenibacillus</taxon>
    </lineage>
</organism>
<dbReference type="InterPro" id="IPR016181">
    <property type="entry name" value="Acyl_CoA_acyltransferase"/>
</dbReference>
<dbReference type="AlphaFoldDB" id="A0A1T2XG16"/>
<protein>
    <recommendedName>
        <fullName evidence="1">N-acetyltransferase domain-containing protein</fullName>
    </recommendedName>
</protein>
<dbReference type="PANTHER" id="PTHR43617">
    <property type="entry name" value="L-AMINO ACID N-ACETYLTRANSFERASE"/>
    <property type="match status" value="1"/>
</dbReference>
<dbReference type="Gene3D" id="3.40.630.30">
    <property type="match status" value="1"/>
</dbReference>
<dbReference type="PANTHER" id="PTHR43617:SF2">
    <property type="entry name" value="UPF0039 PROTEIN SLL0451"/>
    <property type="match status" value="1"/>
</dbReference>
<feature type="domain" description="N-acetyltransferase" evidence="1">
    <location>
        <begin position="6"/>
        <end position="149"/>
    </location>
</feature>
<dbReference type="STRING" id="1324314.BVG16_12180"/>
<comment type="caution">
    <text evidence="2">The sequence shown here is derived from an EMBL/GenBank/DDBJ whole genome shotgun (WGS) entry which is preliminary data.</text>
</comment>
<dbReference type="EMBL" id="MSZX01000004">
    <property type="protein sequence ID" value="OPA78616.1"/>
    <property type="molecule type" value="Genomic_DNA"/>
</dbReference>
<keyword evidence="3" id="KW-1185">Reference proteome</keyword>
<dbReference type="Pfam" id="PF00583">
    <property type="entry name" value="Acetyltransf_1"/>
    <property type="match status" value="1"/>
</dbReference>
<dbReference type="RefSeq" id="WP_158081675.1">
    <property type="nucleotide sequence ID" value="NZ_MSZX01000004.1"/>
</dbReference>
<dbReference type="CDD" id="cd04301">
    <property type="entry name" value="NAT_SF"/>
    <property type="match status" value="1"/>
</dbReference>
<dbReference type="Proteomes" id="UP000190188">
    <property type="component" value="Unassembled WGS sequence"/>
</dbReference>